<keyword evidence="3" id="KW-1185">Reference proteome</keyword>
<evidence type="ECO:0000313" key="2">
    <source>
        <dbReference type="EMBL" id="KAK1419317.1"/>
    </source>
</evidence>
<dbReference type="AlphaFoldDB" id="A0AAD8KAI1"/>
<name>A0AAD8KAI1_TARER</name>
<reference evidence="2" key="1">
    <citation type="journal article" date="2023" name="bioRxiv">
        <title>Improved chromosome-level genome assembly for marigold (Tagetes erecta).</title>
        <authorList>
            <person name="Jiang F."/>
            <person name="Yuan L."/>
            <person name="Wang S."/>
            <person name="Wang H."/>
            <person name="Xu D."/>
            <person name="Wang A."/>
            <person name="Fan W."/>
        </authorList>
    </citation>
    <scope>NUCLEOTIDE SEQUENCE</scope>
    <source>
        <strain evidence="2">WSJ</strain>
        <tissue evidence="2">Leaf</tissue>
    </source>
</reference>
<comment type="caution">
    <text evidence="2">The sequence shown here is derived from an EMBL/GenBank/DDBJ whole genome shotgun (WGS) entry which is preliminary data.</text>
</comment>
<accession>A0AAD8KAI1</accession>
<keyword evidence="1" id="KW-1133">Transmembrane helix</keyword>
<dbReference type="Proteomes" id="UP001229421">
    <property type="component" value="Unassembled WGS sequence"/>
</dbReference>
<gene>
    <name evidence="2" type="ORF">QVD17_28482</name>
</gene>
<dbReference type="EMBL" id="JAUHHV010000007">
    <property type="protein sequence ID" value="KAK1419317.1"/>
    <property type="molecule type" value="Genomic_DNA"/>
</dbReference>
<keyword evidence="1" id="KW-0472">Membrane</keyword>
<keyword evidence="1" id="KW-0812">Transmembrane</keyword>
<sequence>MEELFEGRVVIIKKLVSRERFCLIGRLFQFVAAVATVVLELLLILLFSVVAIDWRLATGDAIEAMCEAKDEGHLKNLIEVQKFMLMVPHKASLKLGRSVTV</sequence>
<proteinExistence type="predicted"/>
<feature type="transmembrane region" description="Helical" evidence="1">
    <location>
        <begin position="27"/>
        <end position="52"/>
    </location>
</feature>
<evidence type="ECO:0000313" key="3">
    <source>
        <dbReference type="Proteomes" id="UP001229421"/>
    </source>
</evidence>
<evidence type="ECO:0000256" key="1">
    <source>
        <dbReference type="SAM" id="Phobius"/>
    </source>
</evidence>
<protein>
    <submittedName>
        <fullName evidence="2">Uncharacterized protein</fullName>
    </submittedName>
</protein>
<organism evidence="2 3">
    <name type="scientific">Tagetes erecta</name>
    <name type="common">African marigold</name>
    <dbReference type="NCBI Taxonomy" id="13708"/>
    <lineage>
        <taxon>Eukaryota</taxon>
        <taxon>Viridiplantae</taxon>
        <taxon>Streptophyta</taxon>
        <taxon>Embryophyta</taxon>
        <taxon>Tracheophyta</taxon>
        <taxon>Spermatophyta</taxon>
        <taxon>Magnoliopsida</taxon>
        <taxon>eudicotyledons</taxon>
        <taxon>Gunneridae</taxon>
        <taxon>Pentapetalae</taxon>
        <taxon>asterids</taxon>
        <taxon>campanulids</taxon>
        <taxon>Asterales</taxon>
        <taxon>Asteraceae</taxon>
        <taxon>Asteroideae</taxon>
        <taxon>Heliantheae alliance</taxon>
        <taxon>Tageteae</taxon>
        <taxon>Tagetes</taxon>
    </lineage>
</organism>